<proteinExistence type="predicted"/>
<dbReference type="AlphaFoldDB" id="D2Q5L6"/>
<reference evidence="1 2" key="1">
    <citation type="journal article" date="2009" name="PLoS Genet.">
        <title>The Bifidobacterium dentium Bd1 genome sequence reflects its genetic adaptation to the human oral cavity.</title>
        <authorList>
            <person name="Ventura M."/>
            <person name="Turroni F."/>
            <person name="Zomer A."/>
            <person name="Foroni E."/>
            <person name="Giubellini V."/>
            <person name="Bottacini F."/>
            <person name="Canchaya C."/>
            <person name="Claesson M.J."/>
            <person name="He F."/>
            <person name="Mantzourani M."/>
            <person name="Mulas L."/>
            <person name="Ferrarini A."/>
            <person name="Gao B."/>
            <person name="Delledonne M."/>
            <person name="Henrissat B."/>
            <person name="Coutinho P."/>
            <person name="Oggioni M."/>
            <person name="Gupta R.S."/>
            <person name="Zhang Z."/>
            <person name="Beighton D."/>
            <person name="Fitzgerald G.F."/>
            <person name="O'Toole P.W."/>
            <person name="van Sinderen D."/>
        </authorList>
    </citation>
    <scope>NUCLEOTIDE SEQUENCE [LARGE SCALE GENOMIC DNA]</scope>
    <source>
        <strain evidence="2">ATCC 27534 / DSM 20436 / JCM 1195 / Bd1</strain>
    </source>
</reference>
<protein>
    <submittedName>
        <fullName evidence="1">Uncharacterized protein</fullName>
    </submittedName>
</protein>
<dbReference type="Proteomes" id="UP000008693">
    <property type="component" value="Chromosome"/>
</dbReference>
<gene>
    <name evidence="1" type="ordered locus">BDP_1639</name>
</gene>
<dbReference type="EMBL" id="CP001750">
    <property type="protein sequence ID" value="ADB10231.1"/>
    <property type="molecule type" value="Genomic_DNA"/>
</dbReference>
<keyword evidence="2" id="KW-1185">Reference proteome</keyword>
<evidence type="ECO:0000313" key="1">
    <source>
        <dbReference type="EMBL" id="ADB10231.1"/>
    </source>
</evidence>
<dbReference type="HOGENOM" id="CLU_2767576_0_0_11"/>
<organism evidence="1 2">
    <name type="scientific">Bifidobacterium dentium (strain ATCC 27534 / DSM 20436 / JCM 1195 / Bd1)</name>
    <dbReference type="NCBI Taxonomy" id="401473"/>
    <lineage>
        <taxon>Bacteria</taxon>
        <taxon>Bacillati</taxon>
        <taxon>Actinomycetota</taxon>
        <taxon>Actinomycetes</taxon>
        <taxon>Bifidobacteriales</taxon>
        <taxon>Bifidobacteriaceae</taxon>
        <taxon>Bifidobacterium</taxon>
    </lineage>
</organism>
<evidence type="ECO:0000313" key="2">
    <source>
        <dbReference type="Proteomes" id="UP000008693"/>
    </source>
</evidence>
<name>D2Q5L6_BIFDB</name>
<accession>D2Q5L6</accession>
<sequence length="69" mass="7954">MQTEIEISIHALREESDQPTRFQAYGQQISIHALREESDWLINDPVAYDKVFQSTLSVRRATQFAGQSD</sequence>
<dbReference type="KEGG" id="bde:BDP_1639"/>